<evidence type="ECO:0000256" key="5">
    <source>
        <dbReference type="ARBA" id="ARBA00023295"/>
    </source>
</evidence>
<evidence type="ECO:0000259" key="9">
    <source>
        <dbReference type="Pfam" id="PF17851"/>
    </source>
</evidence>
<dbReference type="Pfam" id="PF17851">
    <property type="entry name" value="GH43_C2"/>
    <property type="match status" value="1"/>
</dbReference>
<dbReference type="CDD" id="cd19071">
    <property type="entry name" value="AKR_AKR1-5-like"/>
    <property type="match status" value="1"/>
</dbReference>
<dbReference type="FunFam" id="3.20.20.100:FF:000015">
    <property type="entry name" value="Oxidoreductase, aldo/keto reductase family"/>
    <property type="match status" value="1"/>
</dbReference>
<evidence type="ECO:0000256" key="4">
    <source>
        <dbReference type="ARBA" id="ARBA00023002"/>
    </source>
</evidence>
<protein>
    <submittedName>
        <fullName evidence="10">Uncharacterized protein</fullName>
    </submittedName>
</protein>
<dbReference type="PROSITE" id="PS00798">
    <property type="entry name" value="ALDOKETO_REDUCTASE_1"/>
    <property type="match status" value="1"/>
</dbReference>
<keyword evidence="5" id="KW-0326">Glycosidase</keyword>
<dbReference type="PRINTS" id="PR00069">
    <property type="entry name" value="ALDKETRDTASE"/>
</dbReference>
<name>A0AAV9XMX1_9PEZI</name>
<evidence type="ECO:0000256" key="7">
    <source>
        <dbReference type="PIRSR" id="PIRSR606710-2"/>
    </source>
</evidence>
<dbReference type="InterPro" id="IPR041542">
    <property type="entry name" value="GH43_C2"/>
</dbReference>
<dbReference type="InterPro" id="IPR023210">
    <property type="entry name" value="NADP_OxRdtase_dom"/>
</dbReference>
<dbReference type="Pfam" id="PF00248">
    <property type="entry name" value="Aldo_ket_red"/>
    <property type="match status" value="1"/>
</dbReference>
<evidence type="ECO:0000259" key="8">
    <source>
        <dbReference type="Pfam" id="PF00248"/>
    </source>
</evidence>
<dbReference type="AlphaFoldDB" id="A0AAV9XMX1"/>
<evidence type="ECO:0000256" key="2">
    <source>
        <dbReference type="ARBA" id="ARBA00009865"/>
    </source>
</evidence>
<dbReference type="Gene3D" id="2.60.120.200">
    <property type="match status" value="1"/>
</dbReference>
<dbReference type="GO" id="GO:0004553">
    <property type="term" value="F:hydrolase activity, hydrolyzing O-glycosyl compounds"/>
    <property type="evidence" value="ECO:0007669"/>
    <property type="project" value="InterPro"/>
</dbReference>
<dbReference type="InterPro" id="IPR051795">
    <property type="entry name" value="Glycosyl_Hydrlase_43"/>
</dbReference>
<dbReference type="Gene3D" id="2.115.10.20">
    <property type="entry name" value="Glycosyl hydrolase domain, family 43"/>
    <property type="match status" value="1"/>
</dbReference>
<keyword evidence="4" id="KW-0560">Oxidoreductase</keyword>
<dbReference type="InterPro" id="IPR006710">
    <property type="entry name" value="Glyco_hydro_43"/>
</dbReference>
<comment type="similarity">
    <text evidence="1">Belongs to the aldo/keto reductase family.</text>
</comment>
<keyword evidence="11" id="KW-1185">Reference proteome</keyword>
<comment type="caution">
    <text evidence="10">The sequence shown here is derived from an EMBL/GenBank/DDBJ whole genome shotgun (WGS) entry which is preliminary data.</text>
</comment>
<dbReference type="PANTHER" id="PTHR42812">
    <property type="entry name" value="BETA-XYLOSIDASE"/>
    <property type="match status" value="1"/>
</dbReference>
<dbReference type="EMBL" id="JAVHJO010000002">
    <property type="protein sequence ID" value="KAK6542907.1"/>
    <property type="molecule type" value="Genomic_DNA"/>
</dbReference>
<feature type="domain" description="NADP-dependent oxidoreductase" evidence="8">
    <location>
        <begin position="638"/>
        <end position="878"/>
    </location>
</feature>
<evidence type="ECO:0000256" key="6">
    <source>
        <dbReference type="PIRSR" id="PIRSR606710-1"/>
    </source>
</evidence>
<feature type="active site" description="Proton donor" evidence="6">
    <location>
        <position position="199"/>
    </location>
</feature>
<organism evidence="10 11">
    <name type="scientific">Orbilia ellipsospora</name>
    <dbReference type="NCBI Taxonomy" id="2528407"/>
    <lineage>
        <taxon>Eukaryota</taxon>
        <taxon>Fungi</taxon>
        <taxon>Dikarya</taxon>
        <taxon>Ascomycota</taxon>
        <taxon>Pezizomycotina</taxon>
        <taxon>Orbiliomycetes</taxon>
        <taxon>Orbiliales</taxon>
        <taxon>Orbiliaceae</taxon>
        <taxon>Orbilia</taxon>
    </lineage>
</organism>
<gene>
    <name evidence="10" type="ORF">TWF694_006846</name>
</gene>
<evidence type="ECO:0000313" key="10">
    <source>
        <dbReference type="EMBL" id="KAK6542907.1"/>
    </source>
</evidence>
<dbReference type="Proteomes" id="UP001365542">
    <property type="component" value="Unassembled WGS sequence"/>
</dbReference>
<dbReference type="InterPro" id="IPR020471">
    <property type="entry name" value="AKR"/>
</dbReference>
<proteinExistence type="inferred from homology"/>
<comment type="similarity">
    <text evidence="2">Belongs to the glycosyl hydrolase 43 family.</text>
</comment>
<dbReference type="Pfam" id="PF04616">
    <property type="entry name" value="Glyco_hydro_43"/>
    <property type="match status" value="1"/>
</dbReference>
<dbReference type="SUPFAM" id="SSF75005">
    <property type="entry name" value="Arabinanase/levansucrase/invertase"/>
    <property type="match status" value="1"/>
</dbReference>
<dbReference type="InterPro" id="IPR018170">
    <property type="entry name" value="Aldo/ket_reductase_CS"/>
</dbReference>
<dbReference type="SUPFAM" id="SSF51430">
    <property type="entry name" value="NAD(P)-linked oxidoreductase"/>
    <property type="match status" value="1"/>
</dbReference>
<reference evidence="10 11" key="1">
    <citation type="submission" date="2019-10" db="EMBL/GenBank/DDBJ databases">
        <authorList>
            <person name="Palmer J.M."/>
        </authorList>
    </citation>
    <scope>NUCLEOTIDE SEQUENCE [LARGE SCALE GENOMIC DNA]</scope>
    <source>
        <strain evidence="10 11">TWF694</strain>
    </source>
</reference>
<keyword evidence="3" id="KW-0378">Hydrolase</keyword>
<dbReference type="InterPro" id="IPR023296">
    <property type="entry name" value="Glyco_hydro_beta-prop_sf"/>
</dbReference>
<dbReference type="PANTHER" id="PTHR42812:SF16">
    <property type="entry name" value="HYDROLASE, PUTATIVE (AFU_ORTHOLOGUE AFUA_7G06110)-RELATED"/>
    <property type="match status" value="1"/>
</dbReference>
<feature type="domain" description="Beta-xylosidase C-terminal Concanavalin A-like" evidence="9">
    <location>
        <begin position="340"/>
        <end position="549"/>
    </location>
</feature>
<dbReference type="GO" id="GO:0005975">
    <property type="term" value="P:carbohydrate metabolic process"/>
    <property type="evidence" value="ECO:0007669"/>
    <property type="project" value="InterPro"/>
</dbReference>
<dbReference type="CDD" id="cd18617">
    <property type="entry name" value="GH43_XynB-like"/>
    <property type="match status" value="1"/>
</dbReference>
<dbReference type="PROSITE" id="PS00063">
    <property type="entry name" value="ALDOKETO_REDUCTASE_3"/>
    <property type="match status" value="1"/>
</dbReference>
<evidence type="ECO:0000313" key="11">
    <source>
        <dbReference type="Proteomes" id="UP001365542"/>
    </source>
</evidence>
<sequence length="893" mass="101375">MAETGSYQNPILRGFNPDPTICRDPRTNDFFIATSTFEYFPGVSIYQSKDLISWKLIGHALTRRSQLDMRTVEPGGGIWAPTLRYVNGKFYMTTAKWDRYRPAQNERVWPRGFYVETDNIWDENSWSEPVYFDLPGFDQDLFWDDDGKVYLSTTYRLVDRDPTSTKKDFAIHLCEIDLATGTSLTAPTVIRVAPSGLAEGSHIIKRNDYYYLFTAEGGTEEGHTEWVSRSSVGPLGPWELGDRNPLWRNTTSDEVQNTGHADLIEDAAGNWWGVFLGVRPWKQESEGKVIWEISQYGRESFLVPVSWENDWPVFNHGNKIALLGQAPDTYHIRDAETWLDDFSSEKLQPGWYHKHTPLKQEYSLTSRPGYLRLHGGPYNLTIPESPTMLLQRQNRANIIWTTELEFYPDRKTYEAGTVVWWNSYTFASIGVRFNPANGRRYIRVKQALDGKGEFEEKEQELQDGNSQALLLHIKALPLEYELGFSFPSATNGDLSTVDKVSRDITWLSSVSTRVMTSMPPVGMAFAGMMFGVYSFAELERCLVPADFKWRSLGASDVTPLRVYHDDGTLFVIYKLTINKACKDNILFSKESPISPFNIPPRRIRISKMTAKFSVNDRVPLTGSNATMPRIGYGVYRSQDCKTSVANALAAGYRHIDTAQFYRNEAEVGEAIKTSGIPREDLYIVTKIQYPVENNVEKTLESVRKSVRKIDSGSENKKGYVDLFLVHTPSSGREGREIVWRALELLKEEGGTVDIGVSNYGIQHLLQMSSYASITPVCNQIEVHPFCQQKEVIELCKSKGIVITAYAPIVRNRRSDNPVIVGIGQKHGREATQVMIKWNLQKGYLPLPKSDNPQRMKANMDMDGWELTDEDMAEIDNLDEGEKGAICPHPLNCP</sequence>
<dbReference type="SUPFAM" id="SSF49899">
    <property type="entry name" value="Concanavalin A-like lectins/glucanases"/>
    <property type="match status" value="1"/>
</dbReference>
<evidence type="ECO:0000256" key="1">
    <source>
        <dbReference type="ARBA" id="ARBA00007905"/>
    </source>
</evidence>
<dbReference type="InterPro" id="IPR013320">
    <property type="entry name" value="ConA-like_dom_sf"/>
</dbReference>
<dbReference type="InterPro" id="IPR036812">
    <property type="entry name" value="NAD(P)_OxRdtase_dom_sf"/>
</dbReference>
<feature type="site" description="Important for catalytic activity, responsible for pKa modulation of the active site Glu and correct orientation of both the proton donor and substrate" evidence="7">
    <location>
        <position position="138"/>
    </location>
</feature>
<accession>A0AAV9XMX1</accession>
<evidence type="ECO:0000256" key="3">
    <source>
        <dbReference type="ARBA" id="ARBA00022801"/>
    </source>
</evidence>
<dbReference type="GO" id="GO:0016491">
    <property type="term" value="F:oxidoreductase activity"/>
    <property type="evidence" value="ECO:0007669"/>
    <property type="project" value="UniProtKB-KW"/>
</dbReference>
<feature type="active site" description="Proton acceptor" evidence="6">
    <location>
        <position position="18"/>
    </location>
</feature>
<dbReference type="Gene3D" id="3.20.20.100">
    <property type="entry name" value="NADP-dependent oxidoreductase domain"/>
    <property type="match status" value="1"/>
</dbReference>